<dbReference type="AlphaFoldDB" id="A0A4V3BSB1"/>
<sequence>MASKPNVAANDADRKDATEIVNQLATKELVFGVVGPVGAGSSTIAYALRDFLTSSGYDVHVVKARRFIENFAAERHIEISKSLKLKQTEDLQDAGDSMRKALGHSVIAEKFAVEIRDLRAKAVGGDPTSAEPIPPDETPRAYILDSIRHPSEVALLRKIYQQSFCLIGVVCEESVRLDRLHDKYLDAGRDVIASFMKRDEKAAEKHGQHVSSAFHLSDFFVENTQPDYITGPGGVKNSNPAWNVNEDLAGNYILYLAARLRHIIGHGHQHHQPDLPRRSQGDCAPRNLALA</sequence>
<dbReference type="EMBL" id="SNWD01000015">
    <property type="protein sequence ID" value="TDN78818.1"/>
    <property type="molecule type" value="Genomic_DNA"/>
</dbReference>
<dbReference type="PANTHER" id="PTHR41930:SF1">
    <property type="entry name" value="DEPHOSPHO-COA KINASE"/>
    <property type="match status" value="1"/>
</dbReference>
<reference evidence="2 3" key="1">
    <citation type="submission" date="2019-03" db="EMBL/GenBank/DDBJ databases">
        <title>Genomic Encyclopedia of Type Strains, Phase IV (KMG-IV): sequencing the most valuable type-strain genomes for metagenomic binning, comparative biology and taxonomic classification.</title>
        <authorList>
            <person name="Goeker M."/>
        </authorList>
    </citation>
    <scope>NUCLEOTIDE SEQUENCE [LARGE SCALE GENOMIC DNA]</scope>
    <source>
        <strain evidence="2 3">DSM 25059</strain>
    </source>
</reference>
<organism evidence="2 3">
    <name type="scientific">Stakelama pacifica</name>
    <dbReference type="NCBI Taxonomy" id="517720"/>
    <lineage>
        <taxon>Bacteria</taxon>
        <taxon>Pseudomonadati</taxon>
        <taxon>Pseudomonadota</taxon>
        <taxon>Alphaproteobacteria</taxon>
        <taxon>Sphingomonadales</taxon>
        <taxon>Sphingomonadaceae</taxon>
        <taxon>Stakelama</taxon>
    </lineage>
</organism>
<accession>A0A4V3BSB1</accession>
<evidence type="ECO:0000313" key="2">
    <source>
        <dbReference type="EMBL" id="TDN78818.1"/>
    </source>
</evidence>
<dbReference type="Proteomes" id="UP000295493">
    <property type="component" value="Unassembled WGS sequence"/>
</dbReference>
<comment type="caution">
    <text evidence="2">The sequence shown here is derived from an EMBL/GenBank/DDBJ whole genome shotgun (WGS) entry which is preliminary data.</text>
</comment>
<gene>
    <name evidence="2" type="ORF">EV664_11582</name>
</gene>
<dbReference type="PANTHER" id="PTHR41930">
    <property type="entry name" value="UPF0200 PROTEIN MJ1399"/>
    <property type="match status" value="1"/>
</dbReference>
<dbReference type="InterPro" id="IPR027417">
    <property type="entry name" value="P-loop_NTPase"/>
</dbReference>
<keyword evidence="3" id="KW-1185">Reference proteome</keyword>
<protein>
    <submittedName>
        <fullName evidence="2">Uncharacterized protein</fullName>
    </submittedName>
</protein>
<evidence type="ECO:0000313" key="3">
    <source>
        <dbReference type="Proteomes" id="UP000295493"/>
    </source>
</evidence>
<name>A0A4V3BSB1_9SPHN</name>
<feature type="region of interest" description="Disordered" evidence="1">
    <location>
        <begin position="268"/>
        <end position="291"/>
    </location>
</feature>
<dbReference type="Gene3D" id="3.40.50.300">
    <property type="entry name" value="P-loop containing nucleotide triphosphate hydrolases"/>
    <property type="match status" value="1"/>
</dbReference>
<proteinExistence type="predicted"/>
<dbReference type="SUPFAM" id="SSF52540">
    <property type="entry name" value="P-loop containing nucleoside triphosphate hydrolases"/>
    <property type="match status" value="1"/>
</dbReference>
<feature type="compositionally biased region" description="Basic and acidic residues" evidence="1">
    <location>
        <begin position="271"/>
        <end position="280"/>
    </location>
</feature>
<evidence type="ECO:0000256" key="1">
    <source>
        <dbReference type="SAM" id="MobiDB-lite"/>
    </source>
</evidence>